<gene>
    <name evidence="2" type="ORF">AS359_07090</name>
</gene>
<dbReference type="Pfam" id="PF07813">
    <property type="entry name" value="LTXXQ"/>
    <property type="match status" value="1"/>
</dbReference>
<evidence type="ECO:0000256" key="1">
    <source>
        <dbReference type="SAM" id="SignalP"/>
    </source>
</evidence>
<keyword evidence="3" id="KW-1185">Reference proteome</keyword>
<dbReference type="Proteomes" id="UP000053300">
    <property type="component" value="Unassembled WGS sequence"/>
</dbReference>
<evidence type="ECO:0000313" key="3">
    <source>
        <dbReference type="Proteomes" id="UP000053300"/>
    </source>
</evidence>
<dbReference type="EMBL" id="LPXH01000036">
    <property type="protein sequence ID" value="KUF39546.1"/>
    <property type="molecule type" value="Genomic_DNA"/>
</dbReference>
<feature type="signal peptide" evidence="1">
    <location>
        <begin position="1"/>
        <end position="21"/>
    </location>
</feature>
<feature type="chain" id="PRO_5006938787" description="Periplasmic heavy metal sensor" evidence="1">
    <location>
        <begin position="22"/>
        <end position="178"/>
    </location>
</feature>
<protein>
    <recommendedName>
        <fullName evidence="4">Periplasmic heavy metal sensor</fullName>
    </recommendedName>
</protein>
<sequence>MKIIPALSLVLLAPLSTPAMAQHHGHHGHHAAHSSPYAGMQNRAIKALSEEQIAGLQAGKGMALAMPAELNGYPGPAHTLELAAELQLTDEQATRTQQLFADMEAQAKAAGLEVIEAERALDTLFRDKQATPEAVSAAVTKAALAQGKLRETHLRYHLSMMDVLTAEQIAAYNQLRGY</sequence>
<comment type="caution">
    <text evidence="2">The sequence shown here is derived from an EMBL/GenBank/DDBJ whole genome shotgun (WGS) entry which is preliminary data.</text>
</comment>
<name>A0A0W7YWU5_9BURK</name>
<organism evidence="2 3">
    <name type="scientific">Comamonas kerstersii</name>
    <dbReference type="NCBI Taxonomy" id="225992"/>
    <lineage>
        <taxon>Bacteria</taxon>
        <taxon>Pseudomonadati</taxon>
        <taxon>Pseudomonadota</taxon>
        <taxon>Betaproteobacteria</taxon>
        <taxon>Burkholderiales</taxon>
        <taxon>Comamonadaceae</taxon>
        <taxon>Comamonas</taxon>
    </lineage>
</organism>
<reference evidence="2 3" key="1">
    <citation type="submission" date="2015-12" db="EMBL/GenBank/DDBJ databases">
        <title>Complete genome sequence of a multi-drug resistant strain Acidovorax sp. 12322-1.</title>
        <authorList>
            <person name="Ming D."/>
            <person name="Wang M."/>
            <person name="Hu S."/>
            <person name="Zhou Y."/>
            <person name="Jiang T."/>
        </authorList>
    </citation>
    <scope>NUCLEOTIDE SEQUENCE [LARGE SCALE GENOMIC DNA]</scope>
    <source>
        <strain evidence="2 3">12322-1</strain>
    </source>
</reference>
<dbReference type="Gene3D" id="1.20.120.1490">
    <property type="match status" value="1"/>
</dbReference>
<proteinExistence type="predicted"/>
<evidence type="ECO:0000313" key="2">
    <source>
        <dbReference type="EMBL" id="KUF39546.1"/>
    </source>
</evidence>
<dbReference type="InterPro" id="IPR012899">
    <property type="entry name" value="LTXXQ"/>
</dbReference>
<evidence type="ECO:0008006" key="4">
    <source>
        <dbReference type="Google" id="ProtNLM"/>
    </source>
</evidence>
<dbReference type="AlphaFoldDB" id="A0A0W7YWU5"/>
<dbReference type="RefSeq" id="WP_058880267.1">
    <property type="nucleotide sequence ID" value="NZ_LPXH01000036.1"/>
</dbReference>
<keyword evidence="1" id="KW-0732">Signal</keyword>
<accession>A0A0W7YWU5</accession>